<sequence>MTRSDIEHAPRRAFVTGLTGFTGRYMAQHLEAAGYEVWGTVAPGSPPTDDPVFANCTLLPVDLLDADAVRAAAADARPDAVVHLAARAHVAHDEPSQTYAVNVVGTRNLLAALAGLDRRPSAVLLASSANIYGNSTAGVLDENVPPAPANDYAISKLAMEYAAKLWADRLPIVIARPFNYTGVGQSDAYLLPKLVAHYARNEPRISLGNLDVRRDFSDVRDVTAAYLKLIETAPAGEILNVCSERAYSLKEVLAILSRIAGYVIDVTIDPRFVRHNEVKSLSGSRDKLRRAVGELPVTPLDETLRWMVSAVRNDLPADAPPASARPLNGSRTREGVRRDYVADGDRASVQARPVASL</sequence>
<dbReference type="PANTHER" id="PTHR43000">
    <property type="entry name" value="DTDP-D-GLUCOSE 4,6-DEHYDRATASE-RELATED"/>
    <property type="match status" value="1"/>
</dbReference>
<reference evidence="5 6" key="1">
    <citation type="submission" date="2019-09" db="EMBL/GenBank/DDBJ databases">
        <authorList>
            <person name="Depoorter E."/>
        </authorList>
    </citation>
    <scope>NUCLEOTIDE SEQUENCE [LARGE SCALE GENOMIC DNA]</scope>
    <source>
        <strain evidence="5">LMG 24066</strain>
    </source>
</reference>
<feature type="region of interest" description="Disordered" evidence="3">
    <location>
        <begin position="317"/>
        <end position="357"/>
    </location>
</feature>
<dbReference type="SUPFAM" id="SSF51735">
    <property type="entry name" value="NAD(P)-binding Rossmann-fold domains"/>
    <property type="match status" value="1"/>
</dbReference>
<comment type="caution">
    <text evidence="5">The sequence shown here is derived from an EMBL/GenBank/DDBJ whole genome shotgun (WGS) entry which is preliminary data.</text>
</comment>
<accession>A0A9Q9UR90</accession>
<comment type="similarity">
    <text evidence="2">Belongs to the NAD(P)-dependent epimerase/dehydratase family.</text>
</comment>
<evidence type="ECO:0000256" key="2">
    <source>
        <dbReference type="ARBA" id="ARBA00007637"/>
    </source>
</evidence>
<evidence type="ECO:0000259" key="4">
    <source>
        <dbReference type="Pfam" id="PF01370"/>
    </source>
</evidence>
<evidence type="ECO:0000313" key="5">
    <source>
        <dbReference type="EMBL" id="VWB61706.1"/>
    </source>
</evidence>
<dbReference type="EMBL" id="CABVPX010000010">
    <property type="protein sequence ID" value="VWB61706.1"/>
    <property type="molecule type" value="Genomic_DNA"/>
</dbReference>
<evidence type="ECO:0000256" key="3">
    <source>
        <dbReference type="SAM" id="MobiDB-lite"/>
    </source>
</evidence>
<gene>
    <name evidence="5" type="ORF">BAR24066_02858</name>
</gene>
<feature type="compositionally biased region" description="Basic and acidic residues" evidence="3">
    <location>
        <begin position="331"/>
        <end position="346"/>
    </location>
</feature>
<dbReference type="InterPro" id="IPR036291">
    <property type="entry name" value="NAD(P)-bd_dom_sf"/>
</dbReference>
<feature type="domain" description="NAD-dependent epimerase/dehydratase" evidence="4">
    <location>
        <begin position="14"/>
        <end position="242"/>
    </location>
</feature>
<dbReference type="AlphaFoldDB" id="A0A9Q9UR90"/>
<dbReference type="Pfam" id="PF01370">
    <property type="entry name" value="Epimerase"/>
    <property type="match status" value="1"/>
</dbReference>
<protein>
    <submittedName>
        <fullName evidence="5">GDP-6-deoxy-D-lyxo-4-hexulose reductase</fullName>
    </submittedName>
</protein>
<comment type="pathway">
    <text evidence="1">Bacterial outer membrane biogenesis; LPS O-antigen biosynthesis.</text>
</comment>
<dbReference type="Gene3D" id="3.40.50.720">
    <property type="entry name" value="NAD(P)-binding Rossmann-like Domain"/>
    <property type="match status" value="1"/>
</dbReference>
<dbReference type="Gene3D" id="3.90.25.10">
    <property type="entry name" value="UDP-galactose 4-epimerase, domain 1"/>
    <property type="match status" value="1"/>
</dbReference>
<name>A0A9Q9UR90_9BURK</name>
<evidence type="ECO:0000256" key="1">
    <source>
        <dbReference type="ARBA" id="ARBA00005125"/>
    </source>
</evidence>
<evidence type="ECO:0000313" key="6">
    <source>
        <dbReference type="Proteomes" id="UP000494172"/>
    </source>
</evidence>
<dbReference type="Proteomes" id="UP000494172">
    <property type="component" value="Unassembled WGS sequence"/>
</dbReference>
<dbReference type="InterPro" id="IPR001509">
    <property type="entry name" value="Epimerase_deHydtase"/>
</dbReference>
<organism evidence="5 6">
    <name type="scientific">Burkholderia arboris</name>
    <dbReference type="NCBI Taxonomy" id="488730"/>
    <lineage>
        <taxon>Bacteria</taxon>
        <taxon>Pseudomonadati</taxon>
        <taxon>Pseudomonadota</taxon>
        <taxon>Betaproteobacteria</taxon>
        <taxon>Burkholderiales</taxon>
        <taxon>Burkholderiaceae</taxon>
        <taxon>Burkholderia</taxon>
        <taxon>Burkholderia cepacia complex</taxon>
    </lineage>
</organism>
<proteinExistence type="inferred from homology"/>